<dbReference type="SUPFAM" id="SSF101941">
    <property type="entry name" value="NAC domain"/>
    <property type="match status" value="1"/>
</dbReference>
<proteinExistence type="evidence at transcript level"/>
<dbReference type="GO" id="GO:0003677">
    <property type="term" value="F:DNA binding"/>
    <property type="evidence" value="ECO:0007669"/>
    <property type="project" value="UniProtKB-KW"/>
</dbReference>
<dbReference type="PROSITE" id="PS51005">
    <property type="entry name" value="NAC"/>
    <property type="match status" value="1"/>
</dbReference>
<evidence type="ECO:0000256" key="1">
    <source>
        <dbReference type="ARBA" id="ARBA00023015"/>
    </source>
</evidence>
<protein>
    <submittedName>
        <fullName evidence="7">Putative NAC domain class transcription factor</fullName>
    </submittedName>
</protein>
<feature type="region of interest" description="Disordered" evidence="5">
    <location>
        <begin position="1"/>
        <end position="24"/>
    </location>
</feature>
<reference evidence="7" key="1">
    <citation type="submission" date="2013-05" db="EMBL/GenBank/DDBJ databases">
        <authorList>
            <person name="Wang Y.C."/>
            <person name="Wang L.Q."/>
            <person name="Wang C."/>
        </authorList>
    </citation>
    <scope>NUCLEOTIDE SEQUENCE</scope>
</reference>
<dbReference type="InterPro" id="IPR036093">
    <property type="entry name" value="NAC_dom_sf"/>
</dbReference>
<dbReference type="AlphaFoldDB" id="T2CBK3"/>
<feature type="compositionally biased region" description="Polar residues" evidence="5">
    <location>
        <begin position="1"/>
        <end position="12"/>
    </location>
</feature>
<feature type="domain" description="NAC" evidence="6">
    <location>
        <begin position="20"/>
        <end position="75"/>
    </location>
</feature>
<dbReference type="EMBL" id="KF031982">
    <property type="protein sequence ID" value="AGV29508.1"/>
    <property type="molecule type" value="mRNA"/>
</dbReference>
<keyword evidence="4" id="KW-0539">Nucleus</keyword>
<sequence>MHSAAFFQSQMEGPNGGHTLPPGFRFHPTDEELIIHYLKNQAMSLPCPVSIIPEVDIYKHDPWQLPDMSGFGEKE</sequence>
<dbReference type="GO" id="GO:0006355">
    <property type="term" value="P:regulation of DNA-templated transcription"/>
    <property type="evidence" value="ECO:0007669"/>
    <property type="project" value="InterPro"/>
</dbReference>
<dbReference type="Pfam" id="PF02365">
    <property type="entry name" value="NAM"/>
    <property type="match status" value="1"/>
</dbReference>
<name>T2CBK3_9CARY</name>
<dbReference type="PANTHER" id="PTHR31719:SF127">
    <property type="entry name" value="NAC TRANSCRIPTION FACTOR 29"/>
    <property type="match status" value="1"/>
</dbReference>
<keyword evidence="2" id="KW-0238">DNA-binding</keyword>
<feature type="non-terminal residue" evidence="7">
    <location>
        <position position="75"/>
    </location>
</feature>
<gene>
    <name evidence="7" type="primary">NAC57</name>
</gene>
<keyword evidence="3" id="KW-0804">Transcription</keyword>
<evidence type="ECO:0000313" key="7">
    <source>
        <dbReference type="EMBL" id="AGV29508.1"/>
    </source>
</evidence>
<keyword evidence="1" id="KW-0805">Transcription regulation</keyword>
<evidence type="ECO:0000259" key="6">
    <source>
        <dbReference type="PROSITE" id="PS51005"/>
    </source>
</evidence>
<dbReference type="Gene3D" id="2.170.150.80">
    <property type="entry name" value="NAC domain"/>
    <property type="match status" value="1"/>
</dbReference>
<accession>T2CBK3</accession>
<dbReference type="InterPro" id="IPR003441">
    <property type="entry name" value="NAC-dom"/>
</dbReference>
<evidence type="ECO:0000256" key="2">
    <source>
        <dbReference type="ARBA" id="ARBA00023125"/>
    </source>
</evidence>
<organism evidence="7">
    <name type="scientific">Tamarix hispida</name>
    <dbReference type="NCBI Taxonomy" id="189793"/>
    <lineage>
        <taxon>Eukaryota</taxon>
        <taxon>Viridiplantae</taxon>
        <taxon>Streptophyta</taxon>
        <taxon>Embryophyta</taxon>
        <taxon>Tracheophyta</taxon>
        <taxon>Spermatophyta</taxon>
        <taxon>Magnoliopsida</taxon>
        <taxon>eudicotyledons</taxon>
        <taxon>Gunneridae</taxon>
        <taxon>Pentapetalae</taxon>
        <taxon>Caryophyllales</taxon>
        <taxon>Tamaricaceae</taxon>
        <taxon>Tamarix</taxon>
    </lineage>
</organism>
<evidence type="ECO:0000256" key="4">
    <source>
        <dbReference type="ARBA" id="ARBA00023242"/>
    </source>
</evidence>
<evidence type="ECO:0000256" key="5">
    <source>
        <dbReference type="SAM" id="MobiDB-lite"/>
    </source>
</evidence>
<dbReference type="PANTHER" id="PTHR31719">
    <property type="entry name" value="NAC TRANSCRIPTION FACTOR 56"/>
    <property type="match status" value="1"/>
</dbReference>
<evidence type="ECO:0000256" key="3">
    <source>
        <dbReference type="ARBA" id="ARBA00023163"/>
    </source>
</evidence>